<keyword evidence="1" id="KW-0880">Kelch repeat</keyword>
<dbReference type="InterPro" id="IPR015915">
    <property type="entry name" value="Kelch-typ_b-propeller"/>
</dbReference>
<dbReference type="InterPro" id="IPR011043">
    <property type="entry name" value="Gal_Oxase/kelch_b-propeller"/>
</dbReference>
<dbReference type="Pfam" id="PF24681">
    <property type="entry name" value="Kelch_KLHDC2_KLHL20_DRC7"/>
    <property type="match status" value="2"/>
</dbReference>
<organism evidence="3 6">
    <name type="scientific">Aplysia californica</name>
    <name type="common">California sea hare</name>
    <dbReference type="NCBI Taxonomy" id="6500"/>
    <lineage>
        <taxon>Eukaryota</taxon>
        <taxon>Metazoa</taxon>
        <taxon>Spiralia</taxon>
        <taxon>Lophotrochozoa</taxon>
        <taxon>Mollusca</taxon>
        <taxon>Gastropoda</taxon>
        <taxon>Heterobranchia</taxon>
        <taxon>Euthyneura</taxon>
        <taxon>Tectipleura</taxon>
        <taxon>Aplysiida</taxon>
        <taxon>Aplysioidea</taxon>
        <taxon>Aplysiidae</taxon>
        <taxon>Aplysia</taxon>
    </lineage>
</organism>
<dbReference type="Gene3D" id="2.120.10.80">
    <property type="entry name" value="Kelch-type beta propeller"/>
    <property type="match status" value="2"/>
</dbReference>
<keyword evidence="3" id="KW-1185">Reference proteome</keyword>
<evidence type="ECO:0000256" key="2">
    <source>
        <dbReference type="ARBA" id="ARBA00022737"/>
    </source>
</evidence>
<dbReference type="RefSeq" id="XP_005101715.1">
    <property type="nucleotide sequence ID" value="XM_005101658.3"/>
</dbReference>
<dbReference type="PANTHER" id="PTHR46228:SF2">
    <property type="entry name" value="KELCH REPEAT PROTEIN (AFU_ORTHOLOGUE AFUA_4G14350)"/>
    <property type="match status" value="1"/>
</dbReference>
<dbReference type="RefSeq" id="XP_035826493.1">
    <property type="nucleotide sequence ID" value="XM_035970600.1"/>
</dbReference>
<dbReference type="SUPFAM" id="SSF50965">
    <property type="entry name" value="Galactose oxidase, central domain"/>
    <property type="match status" value="1"/>
</dbReference>
<reference evidence="4 5" key="1">
    <citation type="submission" date="2025-05" db="UniProtKB">
        <authorList>
            <consortium name="RefSeq"/>
        </authorList>
    </citation>
    <scope>IDENTIFICATION</scope>
</reference>
<dbReference type="RefSeq" id="XP_005101714.1">
    <property type="nucleotide sequence ID" value="XM_005101657.3"/>
</dbReference>
<protein>
    <submittedName>
        <fullName evidence="4 5">Kelch domain-containing protein 2</fullName>
    </submittedName>
</protein>
<dbReference type="SUPFAM" id="SSF117281">
    <property type="entry name" value="Kelch motif"/>
    <property type="match status" value="1"/>
</dbReference>
<evidence type="ECO:0000313" key="6">
    <source>
        <dbReference type="RefSeq" id="XP_035826493.1"/>
    </source>
</evidence>
<gene>
    <name evidence="4 5 6" type="primary">LOC101857888</name>
</gene>
<name>A0ABM1VVQ1_APLCA</name>
<accession>A0ABM1VVQ1</accession>
<evidence type="ECO:0000313" key="4">
    <source>
        <dbReference type="RefSeq" id="XP_005101714.1"/>
    </source>
</evidence>
<evidence type="ECO:0000313" key="5">
    <source>
        <dbReference type="RefSeq" id="XP_005101715.1"/>
    </source>
</evidence>
<proteinExistence type="predicted"/>
<evidence type="ECO:0000256" key="1">
    <source>
        <dbReference type="ARBA" id="ARBA00022441"/>
    </source>
</evidence>
<dbReference type="Proteomes" id="UP000694888">
    <property type="component" value="Unplaced"/>
</dbReference>
<sequence>MALTSLRALPVWQKARQVSEEPTPLDFYCEDRCGHNAVCIKEELLVWGGYHERSIGSMYCEKKILWSFNLDLDSWYRVTTYGKGPEFRSGACSALIWPRWYIMCGHTYDGDVNDVHALNLITLRWEKIQVPTRGVKAIAPRDKATAWAHENSRIYIFGGYGMKPYAFMWSGEEDKYTLEVEFGRGWNDQIVYLDVEKKCWVRPQCQGPKPKSRAAHATIYVEGDVYLFGGRHQSERMNDLHRFNVESHRWSGTLCCLGTLPEGRTWHTLSRASKTDLLMYGGFNVEQKPLDDAWLLNMETLSWSVLSRSTGFPRLWHTASTNPHGDVLIFGGCENNILDEETSMITSRKVLLLRTKPFSLERLCLHCMYTQRSVLRPQWECLPRQFQEWLQAKEKVSEEMKPPISMSNVVLGQGPSLSQLSIVTKSEAQGLNDDQDFANYLFHAF</sequence>
<evidence type="ECO:0000313" key="3">
    <source>
        <dbReference type="Proteomes" id="UP000694888"/>
    </source>
</evidence>
<dbReference type="PANTHER" id="PTHR46228">
    <property type="entry name" value="KELCH DOMAIN-CONTAINING PROTEIN"/>
    <property type="match status" value="1"/>
</dbReference>
<keyword evidence="2" id="KW-0677">Repeat</keyword>
<dbReference type="GeneID" id="101857888"/>